<dbReference type="Gene3D" id="3.30.1380.10">
    <property type="match status" value="1"/>
</dbReference>
<organism evidence="2">
    <name type="scientific">Salmonella enterica subsp. enterica serovar Cardoner</name>
    <dbReference type="NCBI Taxonomy" id="2564309"/>
    <lineage>
        <taxon>Bacteria</taxon>
        <taxon>Pseudomonadati</taxon>
        <taxon>Pseudomonadota</taxon>
        <taxon>Gammaproteobacteria</taxon>
        <taxon>Enterobacterales</taxon>
        <taxon>Enterobacteriaceae</taxon>
        <taxon>Salmonella</taxon>
    </lineage>
</organism>
<keyword evidence="2" id="KW-0418">Kinase</keyword>
<evidence type="ECO:0000259" key="1">
    <source>
        <dbReference type="Pfam" id="PF08291"/>
    </source>
</evidence>
<dbReference type="EMBL" id="AAHDIR010000004">
    <property type="protein sequence ID" value="EBU8204130.1"/>
    <property type="molecule type" value="Genomic_DNA"/>
</dbReference>
<keyword evidence="2" id="KW-0723">Serine/threonine-protein kinase</keyword>
<gene>
    <name evidence="2" type="ORF">DLM21_07130</name>
</gene>
<evidence type="ECO:0000313" key="2">
    <source>
        <dbReference type="EMBL" id="EBU8204130.1"/>
    </source>
</evidence>
<sequence length="121" mass="13477">MKKENDLSEHFDSNEFACHCGCGYKDINKELIVVLEDVRNHFGQPVSIHSGCRCPSHNAAVKGASKSQHLLGTAADIVVKNRTSALVADYLEHKYPDKYGVGRYASFTHVDVRSNKSRWNG</sequence>
<accession>A0A5V6PUU3</accession>
<protein>
    <submittedName>
        <fullName evidence="2">Serine/threonine protein kinase</fullName>
    </submittedName>
</protein>
<dbReference type="Pfam" id="PF08291">
    <property type="entry name" value="Peptidase_M15_3"/>
    <property type="match status" value="1"/>
</dbReference>
<dbReference type="InterPro" id="IPR013230">
    <property type="entry name" value="Peptidase_M15A_C"/>
</dbReference>
<dbReference type="GO" id="GO:0004674">
    <property type="term" value="F:protein serine/threonine kinase activity"/>
    <property type="evidence" value="ECO:0007669"/>
    <property type="project" value="UniProtKB-KW"/>
</dbReference>
<comment type="caution">
    <text evidence="2">The sequence shown here is derived from an EMBL/GenBank/DDBJ whole genome shotgun (WGS) entry which is preliminary data.</text>
</comment>
<feature type="domain" description="Peptidase M15A C-terminal" evidence="1">
    <location>
        <begin position="10"/>
        <end position="111"/>
    </location>
</feature>
<dbReference type="InterPro" id="IPR009045">
    <property type="entry name" value="Zn_M74/Hedgehog-like"/>
</dbReference>
<reference evidence="2" key="1">
    <citation type="submission" date="2018-05" db="EMBL/GenBank/DDBJ databases">
        <authorList>
            <person name="Ashton P.M."/>
            <person name="Dallman T."/>
            <person name="Nair S."/>
            <person name="De Pinna E."/>
            <person name="Peters T."/>
            <person name="Grant K."/>
        </authorList>
    </citation>
    <scope>NUCLEOTIDE SEQUENCE</scope>
    <source>
        <strain evidence="2">374031</strain>
    </source>
</reference>
<name>A0A5V6PUU3_SALET</name>
<dbReference type="SUPFAM" id="SSF55166">
    <property type="entry name" value="Hedgehog/DD-peptidase"/>
    <property type="match status" value="1"/>
</dbReference>
<dbReference type="AlphaFoldDB" id="A0A5V6PUU3"/>
<keyword evidence="2" id="KW-0808">Transferase</keyword>
<proteinExistence type="predicted"/>